<proteinExistence type="predicted"/>
<gene>
    <name evidence="1" type="ORF">E3N88_27960</name>
</gene>
<evidence type="ECO:0000313" key="2">
    <source>
        <dbReference type="Proteomes" id="UP000326396"/>
    </source>
</evidence>
<reference evidence="1 2" key="1">
    <citation type="submission" date="2019-05" db="EMBL/GenBank/DDBJ databases">
        <title>Mikania micrantha, genome provides insights into the molecular mechanism of rapid growth.</title>
        <authorList>
            <person name="Liu B."/>
        </authorList>
    </citation>
    <scope>NUCLEOTIDE SEQUENCE [LARGE SCALE GENOMIC DNA]</scope>
    <source>
        <strain evidence="1">NLD-2019</strain>
        <tissue evidence="1">Leaf</tissue>
    </source>
</reference>
<dbReference type="EMBL" id="SZYD01000014">
    <property type="protein sequence ID" value="KAD4179369.1"/>
    <property type="molecule type" value="Genomic_DNA"/>
</dbReference>
<comment type="caution">
    <text evidence="1">The sequence shown here is derived from an EMBL/GenBank/DDBJ whole genome shotgun (WGS) entry which is preliminary data.</text>
</comment>
<keyword evidence="2" id="KW-1185">Reference proteome</keyword>
<organism evidence="1 2">
    <name type="scientific">Mikania micrantha</name>
    <name type="common">bitter vine</name>
    <dbReference type="NCBI Taxonomy" id="192012"/>
    <lineage>
        <taxon>Eukaryota</taxon>
        <taxon>Viridiplantae</taxon>
        <taxon>Streptophyta</taxon>
        <taxon>Embryophyta</taxon>
        <taxon>Tracheophyta</taxon>
        <taxon>Spermatophyta</taxon>
        <taxon>Magnoliopsida</taxon>
        <taxon>eudicotyledons</taxon>
        <taxon>Gunneridae</taxon>
        <taxon>Pentapetalae</taxon>
        <taxon>asterids</taxon>
        <taxon>campanulids</taxon>
        <taxon>Asterales</taxon>
        <taxon>Asteraceae</taxon>
        <taxon>Asteroideae</taxon>
        <taxon>Heliantheae alliance</taxon>
        <taxon>Eupatorieae</taxon>
        <taxon>Mikania</taxon>
    </lineage>
</organism>
<name>A0A5N6MY55_9ASTR</name>
<accession>A0A5N6MY55</accession>
<evidence type="ECO:0000313" key="1">
    <source>
        <dbReference type="EMBL" id="KAD4179369.1"/>
    </source>
</evidence>
<dbReference type="AlphaFoldDB" id="A0A5N6MY55"/>
<protein>
    <submittedName>
        <fullName evidence="1">Uncharacterized protein</fullName>
    </submittedName>
</protein>
<dbReference type="Proteomes" id="UP000326396">
    <property type="component" value="Linkage Group LG4"/>
</dbReference>
<sequence length="121" mass="13544">MMVLGPPRSDKGKQHVLYDEDDEIEDDDEISAFHTRCVRITQWIFEAIASGHTTQFKTKEANTIMPKVETIGIAKVIEKVKPLDARNKKSMKIHKVETKGGVMEKPFDTSARSARGCLGKG</sequence>